<dbReference type="Proteomes" id="UP001732720">
    <property type="component" value="Chromosome 8"/>
</dbReference>
<dbReference type="RefSeq" id="XP_073938801.1">
    <property type="nucleotide sequence ID" value="XM_074082700.1"/>
</dbReference>
<organism evidence="1 2">
    <name type="scientific">Castor canadensis</name>
    <name type="common">American beaver</name>
    <dbReference type="NCBI Taxonomy" id="51338"/>
    <lineage>
        <taxon>Eukaryota</taxon>
        <taxon>Metazoa</taxon>
        <taxon>Chordata</taxon>
        <taxon>Craniata</taxon>
        <taxon>Vertebrata</taxon>
        <taxon>Euteleostomi</taxon>
        <taxon>Mammalia</taxon>
        <taxon>Eutheria</taxon>
        <taxon>Euarchontoglires</taxon>
        <taxon>Glires</taxon>
        <taxon>Rodentia</taxon>
        <taxon>Castorimorpha</taxon>
        <taxon>Castoridae</taxon>
        <taxon>Castor</taxon>
    </lineage>
</organism>
<reference evidence="2" key="1">
    <citation type="submission" date="2025-08" db="UniProtKB">
        <authorList>
            <consortium name="RefSeq"/>
        </authorList>
    </citation>
    <scope>IDENTIFICATION</scope>
</reference>
<sequence>MESAASLHFCPPASLLFFPFLSLFALVSAQFTVVGPADPILAMVGDNTTLHCHLSPEKNAEDMEVRWFRSQFSPAVLVYKGRRERTEEQMEEYQGRTTFVSTEISKGSVALVIHNVTAHENSIYHCYFQEGRSYDEAIMRLMVAGLGSKPLIEMKGHEDEGIRLECTSAGWYPEPRAVWRDPYGKVMPALEESYTTDRAGLYMVTMAVIIRDCSVRNMTCSINNTLLGQEIQSMIFIPESFVPSISPWMVTLAVILPIVIFLVSGSICLIKKLHREKEILSAEKEVEYEEREITQQLQEELGWRRTLLHAEYQFSSPEGNAPVTKPMSCQGSRGLHGKGHHMGECPISSLDFSRD</sequence>
<accession>A0AC58NAU9</accession>
<name>A0AC58NAU9_CASCN</name>
<proteinExistence type="predicted"/>
<evidence type="ECO:0000313" key="2">
    <source>
        <dbReference type="RefSeq" id="XP_073938801.1"/>
    </source>
</evidence>
<gene>
    <name evidence="2" type="primary">LOC109686010</name>
</gene>
<keyword evidence="1" id="KW-1185">Reference proteome</keyword>
<protein>
    <submittedName>
        <fullName evidence="2">Butyrophilin subfamily 2 member A2-like isoform X2</fullName>
    </submittedName>
</protein>
<evidence type="ECO:0000313" key="1">
    <source>
        <dbReference type="Proteomes" id="UP001732720"/>
    </source>
</evidence>